<dbReference type="GO" id="GO:0006351">
    <property type="term" value="P:DNA-templated transcription"/>
    <property type="evidence" value="ECO:0007669"/>
    <property type="project" value="InterPro"/>
</dbReference>
<evidence type="ECO:0000256" key="3">
    <source>
        <dbReference type="ARBA" id="ARBA00023125"/>
    </source>
</evidence>
<comment type="subcellular location">
    <subcellularLocation>
        <location evidence="1">Nucleus</location>
    </subcellularLocation>
</comment>
<dbReference type="CDD" id="cd12148">
    <property type="entry name" value="fungal_TF_MHR"/>
    <property type="match status" value="1"/>
</dbReference>
<dbReference type="EMBL" id="KZ805370">
    <property type="protein sequence ID" value="PVI00665.1"/>
    <property type="molecule type" value="Genomic_DNA"/>
</dbReference>
<sequence>MNRNDRPSDSIITFRSPVRPLQISVEDANSYMKAYFERVHPEYPFLDWTDFEEKACSSHFQGIPAFSALYHTVLALGCQYRNGGSFDPGKGVASSIYQTALGLLPDILVPKERLLNVQAITAMAIFAHTVSYIQLGTMLISEAARMVQLLGFNRAIYHGENERACCRTFWVIYIFEKLSSFFCNRSSVLVDCDIGTPIPEVPEAVFGDFDWFLPMVRLGRLTSRAYEALFSISATLTPKDFSRAAIAAIEDELERWKISFPKAFRPEEPFQPTQFSADSSMAANLRMHYYYYSVVIALRRMTLHLDAEQFSRRQSKYTTTLMNAARATIELTRYIDVEPYTPAWILVVAPLAASFILFDLVVHNPIHLETKRNLSLLGVAAGYFSRLEYASGGSLPSSPFSDFVQIAGQYVRGVESGPIDGAAGAQHARSVSDLSPEIPSVPGCDGVNEESTESSGTGSLYYPTEDVLFPMGCGFSEDPDLMEFFHQTFPESFGLADRSGQGCSR</sequence>
<gene>
    <name evidence="7" type="ORF">DM02DRAFT_614215</name>
</gene>
<dbReference type="GO" id="GO:0008270">
    <property type="term" value="F:zinc ion binding"/>
    <property type="evidence" value="ECO:0007669"/>
    <property type="project" value="InterPro"/>
</dbReference>
<reference evidence="7 8" key="1">
    <citation type="journal article" date="2018" name="Sci. Rep.">
        <title>Comparative genomics provides insights into the lifestyle and reveals functional heterogeneity of dark septate endophytic fungi.</title>
        <authorList>
            <person name="Knapp D.G."/>
            <person name="Nemeth J.B."/>
            <person name="Barry K."/>
            <person name="Hainaut M."/>
            <person name="Henrissat B."/>
            <person name="Johnson J."/>
            <person name="Kuo A."/>
            <person name="Lim J.H.P."/>
            <person name="Lipzen A."/>
            <person name="Nolan M."/>
            <person name="Ohm R.A."/>
            <person name="Tamas L."/>
            <person name="Grigoriev I.V."/>
            <person name="Spatafora J.W."/>
            <person name="Nagy L.G."/>
            <person name="Kovacs G.M."/>
        </authorList>
    </citation>
    <scope>NUCLEOTIDE SEQUENCE [LARGE SCALE GENOMIC DNA]</scope>
    <source>
        <strain evidence="7 8">DSE2036</strain>
    </source>
</reference>
<keyword evidence="8" id="KW-1185">Reference proteome</keyword>
<dbReference type="InterPro" id="IPR007219">
    <property type="entry name" value="XnlR_reg_dom"/>
</dbReference>
<dbReference type="Proteomes" id="UP000244855">
    <property type="component" value="Unassembled WGS sequence"/>
</dbReference>
<dbReference type="STRING" id="97972.A0A2V1DTU5"/>
<evidence type="ECO:0000256" key="5">
    <source>
        <dbReference type="ARBA" id="ARBA00023242"/>
    </source>
</evidence>
<dbReference type="GO" id="GO:0003700">
    <property type="term" value="F:DNA-binding transcription factor activity"/>
    <property type="evidence" value="ECO:0007669"/>
    <property type="project" value="InterPro"/>
</dbReference>
<protein>
    <recommendedName>
        <fullName evidence="6">Xylanolytic transcriptional activator regulatory domain-containing protein</fullName>
    </recommendedName>
</protein>
<dbReference type="PANTHER" id="PTHR46910:SF37">
    <property type="entry name" value="ZN(II)2CYS6 TRANSCRIPTION FACTOR (EUROFUNG)"/>
    <property type="match status" value="1"/>
</dbReference>
<dbReference type="InterPro" id="IPR050987">
    <property type="entry name" value="AtrR-like"/>
</dbReference>
<name>A0A2V1DTU5_9PLEO</name>
<keyword evidence="3" id="KW-0238">DNA-binding</keyword>
<keyword evidence="5" id="KW-0539">Nucleus</keyword>
<dbReference type="Pfam" id="PF04082">
    <property type="entry name" value="Fungal_trans"/>
    <property type="match status" value="1"/>
</dbReference>
<accession>A0A2V1DTU5</accession>
<dbReference type="PANTHER" id="PTHR46910">
    <property type="entry name" value="TRANSCRIPTION FACTOR PDR1"/>
    <property type="match status" value="1"/>
</dbReference>
<proteinExistence type="predicted"/>
<keyword evidence="2" id="KW-0805">Transcription regulation</keyword>
<dbReference type="AlphaFoldDB" id="A0A2V1DTU5"/>
<feature type="domain" description="Xylanolytic transcriptional activator regulatory" evidence="6">
    <location>
        <begin position="136"/>
        <end position="205"/>
    </location>
</feature>
<evidence type="ECO:0000256" key="1">
    <source>
        <dbReference type="ARBA" id="ARBA00004123"/>
    </source>
</evidence>
<dbReference type="OrthoDB" id="39175at2759"/>
<evidence type="ECO:0000256" key="2">
    <source>
        <dbReference type="ARBA" id="ARBA00023015"/>
    </source>
</evidence>
<dbReference type="GO" id="GO:0003677">
    <property type="term" value="F:DNA binding"/>
    <property type="evidence" value="ECO:0007669"/>
    <property type="project" value="UniProtKB-KW"/>
</dbReference>
<dbReference type="GO" id="GO:0005634">
    <property type="term" value="C:nucleus"/>
    <property type="evidence" value="ECO:0007669"/>
    <property type="project" value="UniProtKB-SubCell"/>
</dbReference>
<keyword evidence="4" id="KW-0804">Transcription</keyword>
<evidence type="ECO:0000259" key="6">
    <source>
        <dbReference type="SMART" id="SM00906"/>
    </source>
</evidence>
<evidence type="ECO:0000313" key="8">
    <source>
        <dbReference type="Proteomes" id="UP000244855"/>
    </source>
</evidence>
<evidence type="ECO:0000313" key="7">
    <source>
        <dbReference type="EMBL" id="PVI00665.1"/>
    </source>
</evidence>
<evidence type="ECO:0000256" key="4">
    <source>
        <dbReference type="ARBA" id="ARBA00023163"/>
    </source>
</evidence>
<dbReference type="SMART" id="SM00906">
    <property type="entry name" value="Fungal_trans"/>
    <property type="match status" value="1"/>
</dbReference>
<organism evidence="7 8">
    <name type="scientific">Periconia macrospinosa</name>
    <dbReference type="NCBI Taxonomy" id="97972"/>
    <lineage>
        <taxon>Eukaryota</taxon>
        <taxon>Fungi</taxon>
        <taxon>Dikarya</taxon>
        <taxon>Ascomycota</taxon>
        <taxon>Pezizomycotina</taxon>
        <taxon>Dothideomycetes</taxon>
        <taxon>Pleosporomycetidae</taxon>
        <taxon>Pleosporales</taxon>
        <taxon>Massarineae</taxon>
        <taxon>Periconiaceae</taxon>
        <taxon>Periconia</taxon>
    </lineage>
</organism>